<dbReference type="EMBL" id="CAVLEF010000001">
    <property type="protein sequence ID" value="CAK1540444.1"/>
    <property type="molecule type" value="Genomic_DNA"/>
</dbReference>
<dbReference type="Proteomes" id="UP001497472">
    <property type="component" value="Unassembled WGS sequence"/>
</dbReference>
<reference evidence="2 3" key="1">
    <citation type="submission" date="2023-11" db="EMBL/GenBank/DDBJ databases">
        <authorList>
            <person name="Okamura Y."/>
        </authorList>
    </citation>
    <scope>NUCLEOTIDE SEQUENCE [LARGE SCALE GENOMIC DNA]</scope>
</reference>
<proteinExistence type="predicted"/>
<sequence>MQLAVSFFSLYTKIYLKLRRATNGMAWRRPARAAINIEAPRGGQCPTCLAPSRTRQPNSDPRAHDRPPQMTEPAHATPHCRSRPQPSDLDLGALIIARLHVATSYYFDILLDLVSAHIVAYIDLIVSEFRFLFPQMKHMERIEEISRKAQM</sequence>
<protein>
    <submittedName>
        <fullName evidence="2">Uncharacterized protein</fullName>
    </submittedName>
</protein>
<evidence type="ECO:0000313" key="3">
    <source>
        <dbReference type="Proteomes" id="UP001497472"/>
    </source>
</evidence>
<organism evidence="2 3">
    <name type="scientific">Leptosia nina</name>
    <dbReference type="NCBI Taxonomy" id="320188"/>
    <lineage>
        <taxon>Eukaryota</taxon>
        <taxon>Metazoa</taxon>
        <taxon>Ecdysozoa</taxon>
        <taxon>Arthropoda</taxon>
        <taxon>Hexapoda</taxon>
        <taxon>Insecta</taxon>
        <taxon>Pterygota</taxon>
        <taxon>Neoptera</taxon>
        <taxon>Endopterygota</taxon>
        <taxon>Lepidoptera</taxon>
        <taxon>Glossata</taxon>
        <taxon>Ditrysia</taxon>
        <taxon>Papilionoidea</taxon>
        <taxon>Pieridae</taxon>
        <taxon>Pierinae</taxon>
        <taxon>Leptosia</taxon>
    </lineage>
</organism>
<gene>
    <name evidence="2" type="ORF">LNINA_LOCUS498</name>
</gene>
<evidence type="ECO:0000313" key="2">
    <source>
        <dbReference type="EMBL" id="CAK1540444.1"/>
    </source>
</evidence>
<feature type="region of interest" description="Disordered" evidence="1">
    <location>
        <begin position="49"/>
        <end position="85"/>
    </location>
</feature>
<keyword evidence="3" id="KW-1185">Reference proteome</keyword>
<accession>A0AAV1ITJ5</accession>
<comment type="caution">
    <text evidence="2">The sequence shown here is derived from an EMBL/GenBank/DDBJ whole genome shotgun (WGS) entry which is preliminary data.</text>
</comment>
<name>A0AAV1ITJ5_9NEOP</name>
<dbReference type="AlphaFoldDB" id="A0AAV1ITJ5"/>
<evidence type="ECO:0000256" key="1">
    <source>
        <dbReference type="SAM" id="MobiDB-lite"/>
    </source>
</evidence>